<sequence>MFDYLLLLSIQKIQAQRTISSIYHLLKGKKSIQTIQDSYLFNLSFLFGVYSKLERRDFDEAILQLHKRHYLLFLDNENIATLTDEGAKYLEQLERKYTPLYFDGMKYDKQPEKLLQIIYLLTQTTTYLASNQNRFLPIIDDMNAQKAVKKYLKETNISMEETVINIYQDLKQALTIFPTTTSEMIVDTLTTPRQTGLTSFQLADKYSMSTDDIHLHIMHFGHYIVQQSHSGQLFQYLTYFLAKEQSTKVLTYSAKQTLTLLQKGYSLTEVAHIRKLKIATIEDHIIEIIYCNDSFNWAEFLSEEMLSMISTVIDKTQTVKLKLLKNQLPEDFTYFQIKLGLALYHKGER</sequence>
<protein>
    <submittedName>
        <fullName evidence="2">Uncharacterized protein YpbB</fullName>
    </submittedName>
</protein>
<dbReference type="PROSITE" id="PS51138">
    <property type="entry name" value="ENT"/>
    <property type="match status" value="1"/>
</dbReference>
<dbReference type="InterPro" id="IPR029491">
    <property type="entry name" value="Helicase_HTH"/>
</dbReference>
<gene>
    <name evidence="2" type="ORF">GGQ92_000445</name>
</gene>
<evidence type="ECO:0000313" key="3">
    <source>
        <dbReference type="Proteomes" id="UP000572212"/>
    </source>
</evidence>
<evidence type="ECO:0000313" key="2">
    <source>
        <dbReference type="EMBL" id="MBB6511678.1"/>
    </source>
</evidence>
<feature type="domain" description="ENT" evidence="1">
    <location>
        <begin position="224"/>
        <end position="312"/>
    </location>
</feature>
<proteinExistence type="predicted"/>
<dbReference type="Pfam" id="PF14493">
    <property type="entry name" value="HTH_40"/>
    <property type="match status" value="1"/>
</dbReference>
<keyword evidence="3" id="KW-1185">Reference proteome</keyword>
<dbReference type="AlphaFoldDB" id="A0A841RLT1"/>
<comment type="caution">
    <text evidence="2">The sequence shown here is derived from an EMBL/GenBank/DDBJ whole genome shotgun (WGS) entry which is preliminary data.</text>
</comment>
<dbReference type="EMBL" id="JACHON010000001">
    <property type="protein sequence ID" value="MBB6511678.1"/>
    <property type="molecule type" value="Genomic_DNA"/>
</dbReference>
<evidence type="ECO:0000259" key="1">
    <source>
        <dbReference type="PROSITE" id="PS51138"/>
    </source>
</evidence>
<dbReference type="Proteomes" id="UP000572212">
    <property type="component" value="Unassembled WGS sequence"/>
</dbReference>
<name>A0A841RLT1_9BACI</name>
<dbReference type="InterPro" id="IPR005491">
    <property type="entry name" value="ENT_dom"/>
</dbReference>
<accession>A0A841RLT1</accession>
<organism evidence="2 3">
    <name type="scientific">Gracilibacillus halotolerans</name>
    <dbReference type="NCBI Taxonomy" id="74386"/>
    <lineage>
        <taxon>Bacteria</taxon>
        <taxon>Bacillati</taxon>
        <taxon>Bacillota</taxon>
        <taxon>Bacilli</taxon>
        <taxon>Bacillales</taxon>
        <taxon>Bacillaceae</taxon>
        <taxon>Gracilibacillus</taxon>
    </lineage>
</organism>
<reference evidence="2 3" key="1">
    <citation type="submission" date="2020-08" db="EMBL/GenBank/DDBJ databases">
        <title>Genomic Encyclopedia of Type Strains, Phase IV (KMG-IV): sequencing the most valuable type-strain genomes for metagenomic binning, comparative biology and taxonomic classification.</title>
        <authorList>
            <person name="Goeker M."/>
        </authorList>
    </citation>
    <scope>NUCLEOTIDE SEQUENCE [LARGE SCALE GENOMIC DNA]</scope>
    <source>
        <strain evidence="2 3">DSM 11805</strain>
    </source>
</reference>
<dbReference type="RefSeq" id="WP_184244122.1">
    <property type="nucleotide sequence ID" value="NZ_BAAACU010000022.1"/>
</dbReference>